<sequence length="76" mass="8877">MGDRRKQYPDLSDEEYKVLTYFMSNVSVGEILAVRELESIMGLKEPRRIIESLIEKGYIERGSGCYNLSRKKFPRS</sequence>
<name>A0A7C2UQ81_9CREN</name>
<dbReference type="AlphaFoldDB" id="A0A7C2UQ81"/>
<accession>A0A7C2UQ81</accession>
<comment type="caution">
    <text evidence="1">The sequence shown here is derived from an EMBL/GenBank/DDBJ whole genome shotgun (WGS) entry which is preliminary data.</text>
</comment>
<reference evidence="1" key="1">
    <citation type="journal article" date="2020" name="mSystems">
        <title>Genome- and Community-Level Interaction Insights into Carbon Utilization and Element Cycling Functions of Hydrothermarchaeota in Hydrothermal Sediment.</title>
        <authorList>
            <person name="Zhou Z."/>
            <person name="Liu Y."/>
            <person name="Xu W."/>
            <person name="Pan J."/>
            <person name="Luo Z.H."/>
            <person name="Li M."/>
        </authorList>
    </citation>
    <scope>NUCLEOTIDE SEQUENCE [LARGE SCALE GENOMIC DNA]</scope>
    <source>
        <strain evidence="1">SpSt-1259</strain>
    </source>
</reference>
<dbReference type="InterPro" id="IPR054264">
    <property type="entry name" value="PBP2"/>
</dbReference>
<evidence type="ECO:0000313" key="1">
    <source>
        <dbReference type="EMBL" id="HEU97667.1"/>
    </source>
</evidence>
<dbReference type="EMBL" id="DSFE01000049">
    <property type="protein sequence ID" value="HEU97667.1"/>
    <property type="molecule type" value="Genomic_DNA"/>
</dbReference>
<evidence type="ECO:0008006" key="2">
    <source>
        <dbReference type="Google" id="ProtNLM"/>
    </source>
</evidence>
<protein>
    <recommendedName>
        <fullName evidence="2">MarR family transcriptional regulator</fullName>
    </recommendedName>
</protein>
<organism evidence="1">
    <name type="scientific">Fervidicoccus fontis</name>
    <dbReference type="NCBI Taxonomy" id="683846"/>
    <lineage>
        <taxon>Archaea</taxon>
        <taxon>Thermoproteota</taxon>
        <taxon>Thermoprotei</taxon>
        <taxon>Fervidicoccales</taxon>
        <taxon>Fervidicoccaceae</taxon>
        <taxon>Fervidicoccus</taxon>
    </lineage>
</organism>
<dbReference type="Proteomes" id="UP000885664">
    <property type="component" value="Unassembled WGS sequence"/>
</dbReference>
<proteinExistence type="predicted"/>
<dbReference type="Pfam" id="PF22511">
    <property type="entry name" value="PBP2"/>
    <property type="match status" value="1"/>
</dbReference>
<gene>
    <name evidence="1" type="ORF">ENO36_02280</name>
</gene>